<feature type="signal peptide" evidence="1">
    <location>
        <begin position="1"/>
        <end position="20"/>
    </location>
</feature>
<reference evidence="4 5" key="1">
    <citation type="journal article" date="2015" name="Int. J. Syst. Evol. Microbiol.">
        <title>Erwinia iniecta sp. nov., isolated from Russian wheat aphids (Diuraphis noxia).</title>
        <authorList>
            <person name="Campillo T."/>
            <person name="Luna E."/>
            <person name="Portier P."/>
            <person name="Fischer-Le Saux M."/>
            <person name="Lapitan N."/>
            <person name="Tisserat N.A."/>
            <person name="Leach J.E."/>
        </authorList>
    </citation>
    <scope>NUCLEOTIDE SEQUENCE [LARGE SCALE GENOMIC DNA]</scope>
    <source>
        <strain evidence="2 5">B120</strain>
        <strain evidence="3 4">B149</strain>
    </source>
</reference>
<evidence type="ECO:0000313" key="3">
    <source>
        <dbReference type="EMBL" id="KOC94987.1"/>
    </source>
</evidence>
<evidence type="ECO:0000313" key="5">
    <source>
        <dbReference type="Proteomes" id="UP000037088"/>
    </source>
</evidence>
<sequence>MSIKSLAACLLVFSAFPAHSDSEFQITCPGRATMTISRAQYGLTTAMWPNHHFQVAAGKQRSQINGGDNVTITRFRNGDQLIVDKSSGETFFAFNGSSELVSCSRTRDRQTDAISLERYDGSVQNHS</sequence>
<dbReference type="Proteomes" id="UP000036851">
    <property type="component" value="Unassembled WGS sequence"/>
</dbReference>
<name>A0A0L7T945_9GAMM</name>
<accession>A0A0L7T945</accession>
<evidence type="ECO:0008006" key="6">
    <source>
        <dbReference type="Google" id="ProtNLM"/>
    </source>
</evidence>
<evidence type="ECO:0000313" key="2">
    <source>
        <dbReference type="EMBL" id="KOC91888.1"/>
    </source>
</evidence>
<keyword evidence="5" id="KW-1185">Reference proteome</keyword>
<evidence type="ECO:0000313" key="4">
    <source>
        <dbReference type="Proteomes" id="UP000036851"/>
    </source>
</evidence>
<keyword evidence="1" id="KW-0732">Signal</keyword>
<dbReference type="STRING" id="1560201.NG42_03760"/>
<organism evidence="2 5">
    <name type="scientific">Winslowiella iniecta</name>
    <dbReference type="NCBI Taxonomy" id="1560201"/>
    <lineage>
        <taxon>Bacteria</taxon>
        <taxon>Pseudomonadati</taxon>
        <taxon>Pseudomonadota</taxon>
        <taxon>Gammaproteobacteria</taxon>
        <taxon>Enterobacterales</taxon>
        <taxon>Erwiniaceae</taxon>
        <taxon>Winslowiella</taxon>
    </lineage>
</organism>
<gene>
    <name evidence="2" type="ORF">NG42_03760</name>
    <name evidence="3" type="ORF">NG43_01960</name>
</gene>
<dbReference type="OrthoDB" id="6624210at2"/>
<dbReference type="EMBL" id="JRXF01000002">
    <property type="protein sequence ID" value="KOC94987.1"/>
    <property type="molecule type" value="Genomic_DNA"/>
</dbReference>
<dbReference type="Proteomes" id="UP000037088">
    <property type="component" value="Unassembled WGS sequence"/>
</dbReference>
<dbReference type="EMBL" id="JRXE01000004">
    <property type="protein sequence ID" value="KOC91888.1"/>
    <property type="molecule type" value="Genomic_DNA"/>
</dbReference>
<evidence type="ECO:0000256" key="1">
    <source>
        <dbReference type="SAM" id="SignalP"/>
    </source>
</evidence>
<comment type="caution">
    <text evidence="2">The sequence shown here is derived from an EMBL/GenBank/DDBJ whole genome shotgun (WGS) entry which is preliminary data.</text>
</comment>
<proteinExistence type="predicted"/>
<protein>
    <recommendedName>
        <fullName evidence="6">C-type lysozyme inhibitor domain-containing protein</fullName>
    </recommendedName>
</protein>
<dbReference type="PATRIC" id="fig|1560201.3.peg.811"/>
<dbReference type="AlphaFoldDB" id="A0A0L7T945"/>
<dbReference type="RefSeq" id="WP_052897934.1">
    <property type="nucleotide sequence ID" value="NZ_JRXE01000004.1"/>
</dbReference>
<feature type="chain" id="PRO_5010427098" description="C-type lysozyme inhibitor domain-containing protein" evidence="1">
    <location>
        <begin position="21"/>
        <end position="127"/>
    </location>
</feature>